<dbReference type="EMBL" id="MPDK01000014">
    <property type="protein sequence ID" value="PWI57320.1"/>
    <property type="molecule type" value="Genomic_DNA"/>
</dbReference>
<dbReference type="SUPFAM" id="SSF57716">
    <property type="entry name" value="Glucocorticoid receptor-like (DNA-binding domain)"/>
    <property type="match status" value="1"/>
</dbReference>
<organism evidence="6 7">
    <name type="scientific">Sulfoacidibacillus thermotolerans</name>
    <name type="common">Acidibacillus sulfuroxidans</name>
    <dbReference type="NCBI Taxonomy" id="1765684"/>
    <lineage>
        <taxon>Bacteria</taxon>
        <taxon>Bacillati</taxon>
        <taxon>Bacillota</taxon>
        <taxon>Bacilli</taxon>
        <taxon>Bacillales</taxon>
        <taxon>Alicyclobacillaceae</taxon>
        <taxon>Sulfoacidibacillus</taxon>
    </lineage>
</organism>
<feature type="zinc finger region" description="dksA C4-type" evidence="4">
    <location>
        <begin position="90"/>
        <end position="114"/>
    </location>
</feature>
<reference evidence="6 7" key="1">
    <citation type="submission" date="2016-11" db="EMBL/GenBank/DDBJ databases">
        <title>Comparative genomics of Acidibacillus ferroxidans species.</title>
        <authorList>
            <person name="Oliveira G."/>
            <person name="Nunes G."/>
            <person name="Oliveira R."/>
            <person name="Araujo F."/>
            <person name="Salim A."/>
            <person name="Scholte L."/>
            <person name="Morais D."/>
            <person name="Nancucheo I."/>
            <person name="Johnson D.B."/>
            <person name="Grail B."/>
            <person name="Bittencourt J."/>
            <person name="Valadares R."/>
        </authorList>
    </citation>
    <scope>NUCLEOTIDE SEQUENCE [LARGE SCALE GENOMIC DNA]</scope>
    <source>
        <strain evidence="6 7">Y002</strain>
    </source>
</reference>
<evidence type="ECO:0000313" key="6">
    <source>
        <dbReference type="EMBL" id="PWI57320.1"/>
    </source>
</evidence>
<keyword evidence="3" id="KW-0862">Zinc</keyword>
<evidence type="ECO:0000256" key="1">
    <source>
        <dbReference type="ARBA" id="ARBA00022723"/>
    </source>
</evidence>
<dbReference type="InterPro" id="IPR000962">
    <property type="entry name" value="Znf_DskA_TraR"/>
</dbReference>
<comment type="caution">
    <text evidence="6">The sequence shown here is derived from an EMBL/GenBank/DDBJ whole genome shotgun (WGS) entry which is preliminary data.</text>
</comment>
<evidence type="ECO:0000256" key="4">
    <source>
        <dbReference type="PROSITE-ProRule" id="PRU00510"/>
    </source>
</evidence>
<name>A0A2U3D7Q1_SULT2</name>
<dbReference type="PANTHER" id="PTHR33823">
    <property type="entry name" value="RNA POLYMERASE-BINDING TRANSCRIPTION FACTOR DKSA-RELATED"/>
    <property type="match status" value="1"/>
</dbReference>
<sequence length="202" mass="22811">MHVYANAKVLLMKEKAEIEQRLQNTDQYGLTEAMNESIGELSGYDQHPADIATELFERAKDIALREHDELRLDAVKHALEKFQEGTYGICEHCGQAIEETRILAEPAATLCITCAKETSQPVNVHDRPVEEEYLSPGFGRTNLDDQDYTGFDGEDSWQALARMNSRHDPDSVIDEELYAEGSGYVDPIEQISNMEYKAQLPD</sequence>
<evidence type="ECO:0000256" key="3">
    <source>
        <dbReference type="ARBA" id="ARBA00022833"/>
    </source>
</evidence>
<dbReference type="Pfam" id="PF01258">
    <property type="entry name" value="zf-dskA_traR"/>
    <property type="match status" value="1"/>
</dbReference>
<dbReference type="SUPFAM" id="SSF109635">
    <property type="entry name" value="DnaK suppressor protein DksA, alpha-hairpin domain"/>
    <property type="match status" value="1"/>
</dbReference>
<dbReference type="PROSITE" id="PS01102">
    <property type="entry name" value="ZF_DKSA_1"/>
    <property type="match status" value="1"/>
</dbReference>
<evidence type="ECO:0000256" key="2">
    <source>
        <dbReference type="ARBA" id="ARBA00022771"/>
    </source>
</evidence>
<dbReference type="InterPro" id="IPR037187">
    <property type="entry name" value="DnaK_N"/>
</dbReference>
<dbReference type="Gene3D" id="1.20.120.910">
    <property type="entry name" value="DksA, coiled-coil domain"/>
    <property type="match status" value="1"/>
</dbReference>
<evidence type="ECO:0000259" key="5">
    <source>
        <dbReference type="Pfam" id="PF01258"/>
    </source>
</evidence>
<proteinExistence type="predicted"/>
<dbReference type="AlphaFoldDB" id="A0A2U3D7Q1"/>
<keyword evidence="2" id="KW-0863">Zinc-finger</keyword>
<dbReference type="InterPro" id="IPR020458">
    <property type="entry name" value="Znf_DskA_TraR_CS"/>
</dbReference>
<feature type="domain" description="Zinc finger DksA/TraR C4-type" evidence="5">
    <location>
        <begin position="85"/>
        <end position="117"/>
    </location>
</feature>
<dbReference type="NCBIfam" id="TIGR02890">
    <property type="entry name" value="bacill_yteA"/>
    <property type="match status" value="1"/>
</dbReference>
<protein>
    <recommendedName>
        <fullName evidence="5">Zinc finger DksA/TraR C4-type domain-containing protein</fullName>
    </recommendedName>
</protein>
<accession>A0A2U3D7Q1</accession>
<dbReference type="RefSeq" id="WP_181363006.1">
    <property type="nucleotide sequence ID" value="NZ_MPDK01000014.1"/>
</dbReference>
<evidence type="ECO:0000313" key="7">
    <source>
        <dbReference type="Proteomes" id="UP000245380"/>
    </source>
</evidence>
<gene>
    <name evidence="6" type="ORF">BM613_08935</name>
</gene>
<dbReference type="PANTHER" id="PTHR33823:SF4">
    <property type="entry name" value="GENERAL STRESS PROTEIN 16O"/>
    <property type="match status" value="1"/>
</dbReference>
<dbReference type="PROSITE" id="PS51128">
    <property type="entry name" value="ZF_DKSA_2"/>
    <property type="match status" value="1"/>
</dbReference>
<keyword evidence="1" id="KW-0479">Metal-binding</keyword>
<dbReference type="Proteomes" id="UP000245380">
    <property type="component" value="Unassembled WGS sequence"/>
</dbReference>
<dbReference type="GO" id="GO:0008270">
    <property type="term" value="F:zinc ion binding"/>
    <property type="evidence" value="ECO:0007669"/>
    <property type="project" value="UniProtKB-KW"/>
</dbReference>
<keyword evidence="7" id="KW-1185">Reference proteome</keyword>
<dbReference type="InterPro" id="IPR014240">
    <property type="entry name" value="YteA"/>
</dbReference>